<evidence type="ECO:0000259" key="1">
    <source>
        <dbReference type="Pfam" id="PF25608"/>
    </source>
</evidence>
<dbReference type="EMBL" id="LGVR01000011">
    <property type="protein sequence ID" value="KOA89633.1"/>
    <property type="molecule type" value="Genomic_DNA"/>
</dbReference>
<dbReference type="RefSeq" id="WP_013725513.1">
    <property type="nucleotide sequence ID" value="NZ_LGVP01000090.1"/>
</dbReference>
<dbReference type="Pfam" id="PF25608">
    <property type="entry name" value="NAL1_N"/>
    <property type="match status" value="1"/>
</dbReference>
<dbReference type="Gene3D" id="2.40.10.10">
    <property type="entry name" value="Trypsin-like serine proteases"/>
    <property type="match status" value="1"/>
</dbReference>
<reference evidence="2 3" key="1">
    <citation type="submission" date="2015-07" db="EMBL/GenBank/DDBJ databases">
        <title>Draft genome sequences of 17 French Clostridium botulinum group III.</title>
        <authorList>
            <person name="Woudstra C."/>
            <person name="Le Marechal C."/>
            <person name="Souillard R."/>
            <person name="Bayon-Auboyer M.-H."/>
            <person name="Dessouter D."/>
            <person name="Fach P."/>
        </authorList>
    </citation>
    <scope>NUCLEOTIDE SEQUENCE [LARGE SCALE GENOMIC DNA]</scope>
    <source>
        <strain evidence="2 3">12LNRI-CD</strain>
    </source>
</reference>
<organism evidence="2 3">
    <name type="scientific">Clostridium botulinum</name>
    <dbReference type="NCBI Taxonomy" id="1491"/>
    <lineage>
        <taxon>Bacteria</taxon>
        <taxon>Bacillati</taxon>
        <taxon>Bacillota</taxon>
        <taxon>Clostridia</taxon>
        <taxon>Eubacteriales</taxon>
        <taxon>Clostridiaceae</taxon>
        <taxon>Clostridium</taxon>
    </lineage>
</organism>
<dbReference type="InterPro" id="IPR057905">
    <property type="entry name" value="Nal1_N"/>
</dbReference>
<comment type="caution">
    <text evidence="2">The sequence shown here is derived from an EMBL/GenBank/DDBJ whole genome shotgun (WGS) entry which is preliminary data.</text>
</comment>
<accession>A0A9Q1ZF06</accession>
<dbReference type="SUPFAM" id="SSF50494">
    <property type="entry name" value="Trypsin-like serine proteases"/>
    <property type="match status" value="1"/>
</dbReference>
<dbReference type="Proteomes" id="UP000037540">
    <property type="component" value="Unassembled WGS sequence"/>
</dbReference>
<dbReference type="AlphaFoldDB" id="A0A9Q1ZF06"/>
<proteinExistence type="predicted"/>
<protein>
    <recommendedName>
        <fullName evidence="1">Nal1 N-terminal domain-containing protein</fullName>
    </recommendedName>
</protein>
<feature type="domain" description="Nal1 N-terminal" evidence="1">
    <location>
        <begin position="28"/>
        <end position="74"/>
    </location>
</feature>
<dbReference type="InterPro" id="IPR009003">
    <property type="entry name" value="Peptidase_S1_PA"/>
</dbReference>
<evidence type="ECO:0000313" key="3">
    <source>
        <dbReference type="Proteomes" id="UP000037540"/>
    </source>
</evidence>
<gene>
    <name evidence="2" type="ORF">ADU74_03500</name>
</gene>
<evidence type="ECO:0000313" key="2">
    <source>
        <dbReference type="EMBL" id="KOA89633.1"/>
    </source>
</evidence>
<name>A0A9Q1ZF06_CLOBO</name>
<sequence>MTCNCCTIDSYICNICDYECDYFLNKKNVVGVGLGYKIKCGFETSQKCIMVFVSQKVPSNSLNSNDIIPDVYKGIVTDVLESGCFKTQSLTKKVRPTMGGYSIGSTTVGEASTLGCLVTDGKYKYILTSNHGIVKDEFAIGTKVLQPAIPDGGKVPQDVVGTISKFIPVKNTTFFHEPKNVVDCAAVIVLQESLVSPLIYGINTPPLGVANGELKSTVHKVGRTTEKTLGKVLSINAVMELEDQGKKNIYKKQIVTTEMCSDGDSGSILLNQGNYAIGLVVGGSDTYTICNTMSNVLTALNLKLVTR</sequence>
<dbReference type="InterPro" id="IPR043504">
    <property type="entry name" value="Peptidase_S1_PA_chymotrypsin"/>
</dbReference>